<keyword evidence="3" id="KW-0067">ATP-binding</keyword>
<gene>
    <name evidence="5" type="primary">ybgK</name>
    <name evidence="5" type="ORF">DSLASN_16220</name>
</gene>
<evidence type="ECO:0000313" key="5">
    <source>
        <dbReference type="EMBL" id="BCS95990.1"/>
    </source>
</evidence>
<dbReference type="SMART" id="SM00797">
    <property type="entry name" value="AHS2"/>
    <property type="match status" value="1"/>
</dbReference>
<dbReference type="GO" id="GO:0016787">
    <property type="term" value="F:hydrolase activity"/>
    <property type="evidence" value="ECO:0007669"/>
    <property type="project" value="UniProtKB-KW"/>
</dbReference>
<reference evidence="5 6" key="1">
    <citation type="submission" date="2021-02" db="EMBL/GenBank/DDBJ databases">
        <title>Complete genome of Desulfoluna sp. strain ASN36.</title>
        <authorList>
            <person name="Takahashi A."/>
            <person name="Kojima H."/>
            <person name="Fukui M."/>
        </authorList>
    </citation>
    <scope>NUCLEOTIDE SEQUENCE [LARGE SCALE GENOMIC DNA]</scope>
    <source>
        <strain evidence="5 6">ASN36</strain>
    </source>
</reference>
<dbReference type="InterPro" id="IPR003778">
    <property type="entry name" value="CT_A_B"/>
</dbReference>
<organism evidence="5 6">
    <name type="scientific">Desulfoluna limicola</name>
    <dbReference type="NCBI Taxonomy" id="2810562"/>
    <lineage>
        <taxon>Bacteria</taxon>
        <taxon>Pseudomonadati</taxon>
        <taxon>Thermodesulfobacteriota</taxon>
        <taxon>Desulfobacteria</taxon>
        <taxon>Desulfobacterales</taxon>
        <taxon>Desulfolunaceae</taxon>
        <taxon>Desulfoluna</taxon>
    </lineage>
</organism>
<accession>A0ABM7PFN5</accession>
<keyword evidence="1" id="KW-0547">Nucleotide-binding</keyword>
<proteinExistence type="predicted"/>
<dbReference type="RefSeq" id="WP_236892351.1">
    <property type="nucleotide sequence ID" value="NZ_AP024488.1"/>
</dbReference>
<dbReference type="PANTHER" id="PTHR43309">
    <property type="entry name" value="5-OXOPROLINASE SUBUNIT C"/>
    <property type="match status" value="1"/>
</dbReference>
<evidence type="ECO:0000256" key="3">
    <source>
        <dbReference type="ARBA" id="ARBA00022840"/>
    </source>
</evidence>
<sequence>MKIKAIKSGLYKTVGMPQFGQQDVGISPGGAMDRFAFATGNALLENPESEQALEILLAPTLQFEEDGYFVLTGAMHHGVTLSEAPEGGSPAPVPHATVCFASAGSVLSFGQKAYGFRAYLCFRPLDATSKAESPNSRTHGAFDEVCRWVDPGRKIRVVEGPEYSSLKDPHSFLLNAWKTTPDMSDMGMRLENAFEPPTCTITNMVSEAVSDGTIQLTPKGPIILLRHRQTVGGYPRILNVITADLDILAQYAPGQLMWFKKVTIEEALAVARLKNEDLERIKNK</sequence>
<dbReference type="InterPro" id="IPR052708">
    <property type="entry name" value="PxpC"/>
</dbReference>
<feature type="domain" description="Carboxyltransferase" evidence="4">
    <location>
        <begin position="23"/>
        <end position="278"/>
    </location>
</feature>
<keyword evidence="2 5" id="KW-0378">Hydrolase</keyword>
<dbReference type="Proteomes" id="UP001320148">
    <property type="component" value="Chromosome"/>
</dbReference>
<evidence type="ECO:0000256" key="1">
    <source>
        <dbReference type="ARBA" id="ARBA00022741"/>
    </source>
</evidence>
<evidence type="ECO:0000259" key="4">
    <source>
        <dbReference type="SMART" id="SM00797"/>
    </source>
</evidence>
<dbReference type="Pfam" id="PF02626">
    <property type="entry name" value="CT_A_B"/>
    <property type="match status" value="2"/>
</dbReference>
<keyword evidence="6" id="KW-1185">Reference proteome</keyword>
<dbReference type="PANTHER" id="PTHR43309:SF3">
    <property type="entry name" value="5-OXOPROLINASE SUBUNIT C"/>
    <property type="match status" value="1"/>
</dbReference>
<protein>
    <submittedName>
        <fullName evidence="5">Hydrolase</fullName>
    </submittedName>
</protein>
<name>A0ABM7PFN5_9BACT</name>
<dbReference type="EMBL" id="AP024488">
    <property type="protein sequence ID" value="BCS95990.1"/>
    <property type="molecule type" value="Genomic_DNA"/>
</dbReference>
<dbReference type="Gene3D" id="2.40.100.10">
    <property type="entry name" value="Cyclophilin-like"/>
    <property type="match status" value="1"/>
</dbReference>
<evidence type="ECO:0000313" key="6">
    <source>
        <dbReference type="Proteomes" id="UP001320148"/>
    </source>
</evidence>
<dbReference type="InterPro" id="IPR029000">
    <property type="entry name" value="Cyclophilin-like_dom_sf"/>
</dbReference>
<evidence type="ECO:0000256" key="2">
    <source>
        <dbReference type="ARBA" id="ARBA00022801"/>
    </source>
</evidence>